<accession>A0A1D3TNL4</accession>
<evidence type="ECO:0000259" key="1">
    <source>
        <dbReference type="PROSITE" id="PS51502"/>
    </source>
</evidence>
<dbReference type="InterPro" id="IPR011008">
    <property type="entry name" value="Dimeric_a/b-barrel"/>
</dbReference>
<sequence length="99" mass="11372">MVNHFVFWNFQEQLSSEEKREAALKIKESLEGLKNKIDGIINVQVVIDPLDSSNRDIALISTFDSRESLRAYQEHPDHKEAGAFIKSVTCDRTCVDFEE</sequence>
<protein>
    <submittedName>
        <fullName evidence="2">Stress responsive A/B Barrel Domain</fullName>
    </submittedName>
</protein>
<dbReference type="EMBL" id="FMKA01000001">
    <property type="protein sequence ID" value="SCP94928.1"/>
    <property type="molecule type" value="Genomic_DNA"/>
</dbReference>
<name>A0A1D3TNL4_9FIRM</name>
<dbReference type="Pfam" id="PF07876">
    <property type="entry name" value="Dabb"/>
    <property type="match status" value="1"/>
</dbReference>
<dbReference type="PROSITE" id="PS51502">
    <property type="entry name" value="S_R_A_B_BARREL"/>
    <property type="match status" value="1"/>
</dbReference>
<dbReference type="STRING" id="1619234.SAMN05421730_1001166"/>
<dbReference type="Proteomes" id="UP000199315">
    <property type="component" value="Unassembled WGS sequence"/>
</dbReference>
<dbReference type="SUPFAM" id="SSF54909">
    <property type="entry name" value="Dimeric alpha+beta barrel"/>
    <property type="match status" value="1"/>
</dbReference>
<dbReference type="Gene3D" id="3.30.70.100">
    <property type="match status" value="1"/>
</dbReference>
<keyword evidence="3" id="KW-1185">Reference proteome</keyword>
<organism evidence="2 3">
    <name type="scientific">Anaerobium acetethylicum</name>
    <dbReference type="NCBI Taxonomy" id="1619234"/>
    <lineage>
        <taxon>Bacteria</taxon>
        <taxon>Bacillati</taxon>
        <taxon>Bacillota</taxon>
        <taxon>Clostridia</taxon>
        <taxon>Lachnospirales</taxon>
        <taxon>Lachnospiraceae</taxon>
        <taxon>Anaerobium</taxon>
    </lineage>
</organism>
<proteinExistence type="predicted"/>
<dbReference type="RefSeq" id="WP_091228742.1">
    <property type="nucleotide sequence ID" value="NZ_FMKA01000001.1"/>
</dbReference>
<dbReference type="PANTHER" id="PTHR37832:SF1">
    <property type="entry name" value="STRESS-RESPONSE A_B BARREL DOMAIN-CONTAINING PROTEIN"/>
    <property type="match status" value="1"/>
</dbReference>
<dbReference type="AlphaFoldDB" id="A0A1D3TNL4"/>
<dbReference type="InterPro" id="IPR013097">
    <property type="entry name" value="Dabb"/>
</dbReference>
<evidence type="ECO:0000313" key="2">
    <source>
        <dbReference type="EMBL" id="SCP94928.1"/>
    </source>
</evidence>
<dbReference type="PANTHER" id="PTHR37832">
    <property type="entry name" value="BLL2683 PROTEIN"/>
    <property type="match status" value="1"/>
</dbReference>
<dbReference type="SMART" id="SM00886">
    <property type="entry name" value="Dabb"/>
    <property type="match status" value="1"/>
</dbReference>
<feature type="domain" description="Stress-response A/B barrel" evidence="1">
    <location>
        <begin position="2"/>
        <end position="97"/>
    </location>
</feature>
<reference evidence="2 3" key="1">
    <citation type="submission" date="2016-09" db="EMBL/GenBank/DDBJ databases">
        <authorList>
            <person name="Capua I."/>
            <person name="De Benedictis P."/>
            <person name="Joannis T."/>
            <person name="Lombin L.H."/>
            <person name="Cattoli G."/>
        </authorList>
    </citation>
    <scope>NUCLEOTIDE SEQUENCE [LARGE SCALE GENOMIC DNA]</scope>
    <source>
        <strain evidence="2 3">GluBS11</strain>
    </source>
</reference>
<gene>
    <name evidence="2" type="ORF">SAMN05421730_1001166</name>
</gene>
<evidence type="ECO:0000313" key="3">
    <source>
        <dbReference type="Proteomes" id="UP000199315"/>
    </source>
</evidence>
<dbReference type="OrthoDB" id="9808130at2"/>